<dbReference type="EMBL" id="JAQQKW010000004">
    <property type="protein sequence ID" value="MDC7694293.1"/>
    <property type="molecule type" value="Genomic_DNA"/>
</dbReference>
<dbReference type="RefSeq" id="WP_272741009.1">
    <property type="nucleotide sequence ID" value="NZ_JAQQKW010000004.1"/>
</dbReference>
<proteinExistence type="predicted"/>
<protein>
    <submittedName>
        <fullName evidence="2">Uncharacterized protein</fullName>
    </submittedName>
</protein>
<reference evidence="2 3" key="1">
    <citation type="submission" date="2023-01" db="EMBL/GenBank/DDBJ databases">
        <title>Novel species of the genus Asticcacaulis isolated from rivers.</title>
        <authorList>
            <person name="Lu H."/>
        </authorList>
    </citation>
    <scope>NUCLEOTIDE SEQUENCE [LARGE SCALE GENOMIC DNA]</scope>
    <source>
        <strain evidence="2 3">DXS10W</strain>
    </source>
</reference>
<evidence type="ECO:0000256" key="1">
    <source>
        <dbReference type="SAM" id="Phobius"/>
    </source>
</evidence>
<dbReference type="Proteomes" id="UP001216595">
    <property type="component" value="Unassembled WGS sequence"/>
</dbReference>
<evidence type="ECO:0000313" key="3">
    <source>
        <dbReference type="Proteomes" id="UP001216595"/>
    </source>
</evidence>
<comment type="caution">
    <text evidence="2">The sequence shown here is derived from an EMBL/GenBank/DDBJ whole genome shotgun (WGS) entry which is preliminary data.</text>
</comment>
<evidence type="ECO:0000313" key="2">
    <source>
        <dbReference type="EMBL" id="MDC7694293.1"/>
    </source>
</evidence>
<organism evidence="2 3">
    <name type="scientific">Asticcacaulis currens</name>
    <dbReference type="NCBI Taxonomy" id="2984210"/>
    <lineage>
        <taxon>Bacteria</taxon>
        <taxon>Pseudomonadati</taxon>
        <taxon>Pseudomonadota</taxon>
        <taxon>Alphaproteobacteria</taxon>
        <taxon>Caulobacterales</taxon>
        <taxon>Caulobacteraceae</taxon>
        <taxon>Asticcacaulis</taxon>
    </lineage>
</organism>
<feature type="transmembrane region" description="Helical" evidence="1">
    <location>
        <begin position="68"/>
        <end position="91"/>
    </location>
</feature>
<keyword evidence="1" id="KW-1133">Transmembrane helix</keyword>
<keyword evidence="1" id="KW-0472">Membrane</keyword>
<feature type="transmembrane region" description="Helical" evidence="1">
    <location>
        <begin position="13"/>
        <end position="30"/>
    </location>
</feature>
<name>A0ABT5IDP0_9CAUL</name>
<gene>
    <name evidence="2" type="ORF">PQU94_08370</name>
</gene>
<keyword evidence="1" id="KW-0812">Transmembrane</keyword>
<sequence length="92" mass="10290">MQDFALISNPGEQLGIALLVMMIVFIVHSMKRQKAKSVLIRDLRNGEITPADYEMSVSKIDSGLWRRALVYATVATIVTIMTLFGNGIIFLF</sequence>
<accession>A0ABT5IDP0</accession>
<keyword evidence="3" id="KW-1185">Reference proteome</keyword>